<dbReference type="EMBL" id="CP002593">
    <property type="protein sequence ID" value="AEA28750.1"/>
    <property type="molecule type" value="Genomic_DNA"/>
</dbReference>
<reference evidence="1 2" key="1">
    <citation type="journal article" date="2011" name="J. Bacteriol.">
        <title>Genome sequence of the 1,4-dioxane-degrading Pseudonocardia dioxanivorans strain CB1190.</title>
        <authorList>
            <person name="Sales C.M."/>
            <person name="Mahendra S."/>
            <person name="Grostern A."/>
            <person name="Parales R.E."/>
            <person name="Goodwin L.A."/>
            <person name="Woyke T."/>
            <person name="Nolan M."/>
            <person name="Lapidus A."/>
            <person name="Chertkov O."/>
            <person name="Ovchinnikova G."/>
            <person name="Sczyrba A."/>
            <person name="Alvarez-Cohen L."/>
        </authorList>
    </citation>
    <scope>NUCLEOTIDE SEQUENCE [LARGE SCALE GENOMIC DNA]</scope>
    <source>
        <strain evidence="2">ATCC 55486 / DSM 44775 / JCM 13855 / CB1190</strain>
    </source>
</reference>
<dbReference type="HOGENOM" id="CLU_124443_1_0_11"/>
<name>F4CXU4_PSEUX</name>
<dbReference type="OrthoDB" id="3531406at2"/>
<gene>
    <name evidence="1" type="ordered locus">Psed_6662</name>
</gene>
<sequence>MESGITWSRGPVRPASYEVAGPGGGAADRRRRGWSGVVGVRAYPGRVLTQRQVVDFALQRRALLADVHSGRTGVAEVCDASPYLLRAARFHGQPSDVTCPVCRKERLTLVSWIFGEELKHAAGSARKPEELERLETLYAEFSVYVVEVCRTCSWNHLVQSYVLGTGGRSGPPARRRSAGE</sequence>
<evidence type="ECO:0000313" key="1">
    <source>
        <dbReference type="EMBL" id="AEA28750.1"/>
    </source>
</evidence>
<evidence type="ECO:0000313" key="2">
    <source>
        <dbReference type="Proteomes" id="UP000007809"/>
    </source>
</evidence>
<dbReference type="Proteomes" id="UP000007809">
    <property type="component" value="Chromosome"/>
</dbReference>
<evidence type="ECO:0008006" key="3">
    <source>
        <dbReference type="Google" id="ProtNLM"/>
    </source>
</evidence>
<proteinExistence type="predicted"/>
<dbReference type="Pfam" id="PF17249">
    <property type="entry name" value="DUF5318"/>
    <property type="match status" value="1"/>
</dbReference>
<dbReference type="STRING" id="675635.Psed_6662"/>
<dbReference type="InterPro" id="IPR035169">
    <property type="entry name" value="DUF5318"/>
</dbReference>
<keyword evidence="2" id="KW-1185">Reference proteome</keyword>
<dbReference type="AlphaFoldDB" id="F4CXU4"/>
<organism evidence="1 2">
    <name type="scientific">Pseudonocardia dioxanivorans (strain ATCC 55486 / DSM 44775 / JCM 13855 / CB1190)</name>
    <dbReference type="NCBI Taxonomy" id="675635"/>
    <lineage>
        <taxon>Bacteria</taxon>
        <taxon>Bacillati</taxon>
        <taxon>Actinomycetota</taxon>
        <taxon>Actinomycetes</taxon>
        <taxon>Pseudonocardiales</taxon>
        <taxon>Pseudonocardiaceae</taxon>
        <taxon>Pseudonocardia</taxon>
    </lineage>
</organism>
<dbReference type="KEGG" id="pdx:Psed_6662"/>
<accession>F4CXU4</accession>
<protein>
    <recommendedName>
        <fullName evidence="3">DUF5318 domain-containing protein</fullName>
    </recommendedName>
</protein>
<dbReference type="eggNOG" id="ENOG5032SMG">
    <property type="taxonomic scope" value="Bacteria"/>
</dbReference>